<dbReference type="CDD" id="cd01647">
    <property type="entry name" value="RT_LTR"/>
    <property type="match status" value="1"/>
</dbReference>
<name>E0VZF7_PEDHC</name>
<dbReference type="InterPro" id="IPR012337">
    <property type="entry name" value="RNaseH-like_sf"/>
</dbReference>
<dbReference type="InterPro" id="IPR036397">
    <property type="entry name" value="RNaseH_sf"/>
</dbReference>
<dbReference type="FunFam" id="3.30.420.10:FF:000032">
    <property type="entry name" value="Retrovirus-related Pol polyprotein from transposon 297-like Protein"/>
    <property type="match status" value="1"/>
</dbReference>
<keyword evidence="4 11" id="KW-0548">Nucleotidyltransferase</keyword>
<dbReference type="GO" id="GO:0003676">
    <property type="term" value="F:nucleic acid binding"/>
    <property type="evidence" value="ECO:0007669"/>
    <property type="project" value="InterPro"/>
</dbReference>
<dbReference type="GO" id="GO:0015074">
    <property type="term" value="P:DNA integration"/>
    <property type="evidence" value="ECO:0007669"/>
    <property type="project" value="InterPro"/>
</dbReference>
<dbReference type="Gene3D" id="3.30.420.10">
    <property type="entry name" value="Ribonuclease H-like superfamily/Ribonuclease H"/>
    <property type="match status" value="1"/>
</dbReference>
<reference evidence="11" key="2">
    <citation type="submission" date="2007-04" db="EMBL/GenBank/DDBJ databases">
        <title>The genome of the human body louse.</title>
        <authorList>
            <consortium name="The Human Body Louse Genome Consortium"/>
            <person name="Kirkness E."/>
            <person name="Walenz B."/>
            <person name="Hass B."/>
            <person name="Bruggner R."/>
            <person name="Strausberg R."/>
        </authorList>
    </citation>
    <scope>NUCLEOTIDE SEQUENCE</scope>
    <source>
        <strain evidence="11">USDA</strain>
    </source>
</reference>
<protein>
    <recommendedName>
        <fullName evidence="1">RNA-directed DNA polymerase</fullName>
        <ecNumber evidence="1">2.7.7.49</ecNumber>
    </recommendedName>
</protein>
<reference evidence="12" key="3">
    <citation type="submission" date="2020-05" db="UniProtKB">
        <authorList>
            <consortium name="EnsemblMetazoa"/>
        </authorList>
    </citation>
    <scope>IDENTIFICATION</scope>
    <source>
        <strain evidence="12">USDA</strain>
    </source>
</reference>
<dbReference type="Pfam" id="PF17917">
    <property type="entry name" value="RT_RNaseH"/>
    <property type="match status" value="1"/>
</dbReference>
<dbReference type="Pfam" id="PF00078">
    <property type="entry name" value="RVT_1"/>
    <property type="match status" value="1"/>
</dbReference>
<evidence type="ECO:0000313" key="13">
    <source>
        <dbReference type="Proteomes" id="UP000009046"/>
    </source>
</evidence>
<dbReference type="GO" id="GO:0006508">
    <property type="term" value="P:proteolysis"/>
    <property type="evidence" value="ECO:0007669"/>
    <property type="project" value="UniProtKB-KW"/>
</dbReference>
<dbReference type="PROSITE" id="PS50878">
    <property type="entry name" value="RT_POL"/>
    <property type="match status" value="1"/>
</dbReference>
<dbReference type="HOGENOM" id="CLU_000384_9_7_1"/>
<dbReference type="EMBL" id="DS235852">
    <property type="protein sequence ID" value="EEB18763.1"/>
    <property type="molecule type" value="Genomic_DNA"/>
</dbReference>
<dbReference type="CTD" id="8235169"/>
<dbReference type="RefSeq" id="XP_002431501.1">
    <property type="nucleotide sequence ID" value="XM_002431456.1"/>
</dbReference>
<keyword evidence="13" id="KW-1185">Reference proteome</keyword>
<dbReference type="KEGG" id="phu:Phum_PHUM531970"/>
<dbReference type="EC" id="2.7.7.49" evidence="1"/>
<evidence type="ECO:0000256" key="8">
    <source>
        <dbReference type="ARBA" id="ARBA00022918"/>
    </source>
</evidence>
<gene>
    <name evidence="12" type="primary">8235169</name>
    <name evidence="11" type="ORF">Phum_PHUM531970</name>
</gene>
<keyword evidence="7" id="KW-0378">Hydrolase</keyword>
<keyword evidence="8" id="KW-0695">RNA-directed DNA polymerase</keyword>
<dbReference type="STRING" id="121224.E0VZF7"/>
<reference evidence="11" key="1">
    <citation type="submission" date="2007-04" db="EMBL/GenBank/DDBJ databases">
        <title>Annotation of Pediculus humanus corporis strain USDA.</title>
        <authorList>
            <person name="Kirkness E."/>
            <person name="Hannick L."/>
            <person name="Hass B."/>
            <person name="Bruggner R."/>
            <person name="Lawson D."/>
            <person name="Bidwell S."/>
            <person name="Joardar V."/>
            <person name="Caler E."/>
            <person name="Walenz B."/>
            <person name="Inman J."/>
            <person name="Schobel S."/>
            <person name="Galinsky K."/>
            <person name="Amedeo P."/>
            <person name="Strausberg R."/>
        </authorList>
    </citation>
    <scope>NUCLEOTIDE SEQUENCE</scope>
    <source>
        <strain evidence="11">USDA</strain>
    </source>
</reference>
<dbReference type="OrthoDB" id="8193822at2759"/>
<evidence type="ECO:0000256" key="2">
    <source>
        <dbReference type="ARBA" id="ARBA00022670"/>
    </source>
</evidence>
<dbReference type="FunFam" id="3.30.70.270:FF:000115">
    <property type="entry name" value="Polyprotein of retroviral origin, putative"/>
    <property type="match status" value="1"/>
</dbReference>
<dbReference type="PROSITE" id="PS50994">
    <property type="entry name" value="INTEGRASE"/>
    <property type="match status" value="1"/>
</dbReference>
<dbReference type="GO" id="GO:0042575">
    <property type="term" value="C:DNA polymerase complex"/>
    <property type="evidence" value="ECO:0007669"/>
    <property type="project" value="UniProtKB-ARBA"/>
</dbReference>
<evidence type="ECO:0000256" key="6">
    <source>
        <dbReference type="ARBA" id="ARBA00022759"/>
    </source>
</evidence>
<feature type="domain" description="Reverse transcriptase" evidence="9">
    <location>
        <begin position="139"/>
        <end position="323"/>
    </location>
</feature>
<dbReference type="SUPFAM" id="SSF56672">
    <property type="entry name" value="DNA/RNA polymerases"/>
    <property type="match status" value="1"/>
</dbReference>
<dbReference type="InterPro" id="IPR000477">
    <property type="entry name" value="RT_dom"/>
</dbReference>
<dbReference type="Proteomes" id="UP000009046">
    <property type="component" value="Unassembled WGS sequence"/>
</dbReference>
<evidence type="ECO:0000256" key="3">
    <source>
        <dbReference type="ARBA" id="ARBA00022679"/>
    </source>
</evidence>
<dbReference type="InterPro" id="IPR041373">
    <property type="entry name" value="RT_RNaseH"/>
</dbReference>
<dbReference type="PANTHER" id="PTHR37984">
    <property type="entry name" value="PROTEIN CBG26694"/>
    <property type="match status" value="1"/>
</dbReference>
<dbReference type="InterPro" id="IPR050951">
    <property type="entry name" value="Retrovirus_Pol_polyprotein"/>
</dbReference>
<dbReference type="SUPFAM" id="SSF53098">
    <property type="entry name" value="Ribonuclease H-like"/>
    <property type="match status" value="1"/>
</dbReference>
<evidence type="ECO:0000313" key="12">
    <source>
        <dbReference type="EnsemblMetazoa" id="PHUM531970-PA"/>
    </source>
</evidence>
<dbReference type="GO" id="GO:0008233">
    <property type="term" value="F:peptidase activity"/>
    <property type="evidence" value="ECO:0007669"/>
    <property type="project" value="UniProtKB-KW"/>
</dbReference>
<dbReference type="InterPro" id="IPR043128">
    <property type="entry name" value="Rev_trsase/Diguanyl_cyclase"/>
</dbReference>
<dbReference type="CDD" id="cd09274">
    <property type="entry name" value="RNase_HI_RT_Ty3"/>
    <property type="match status" value="1"/>
</dbReference>
<evidence type="ECO:0000256" key="7">
    <source>
        <dbReference type="ARBA" id="ARBA00022801"/>
    </source>
</evidence>
<dbReference type="eggNOG" id="KOG0017">
    <property type="taxonomic scope" value="Eukaryota"/>
</dbReference>
<dbReference type="FunFam" id="1.10.340.70:FF:000001">
    <property type="entry name" value="Retrovirus-related Pol polyprotein from transposon gypsy-like Protein"/>
    <property type="match status" value="1"/>
</dbReference>
<dbReference type="Pfam" id="PF17921">
    <property type="entry name" value="Integrase_H2C2"/>
    <property type="match status" value="1"/>
</dbReference>
<dbReference type="GeneID" id="8235169"/>
<dbReference type="Gene3D" id="1.10.340.70">
    <property type="match status" value="1"/>
</dbReference>
<dbReference type="InParanoid" id="E0VZF7"/>
<dbReference type="AlphaFoldDB" id="E0VZF7"/>
<evidence type="ECO:0000256" key="4">
    <source>
        <dbReference type="ARBA" id="ARBA00022695"/>
    </source>
</evidence>
<feature type="domain" description="Integrase catalytic" evidence="10">
    <location>
        <begin position="614"/>
        <end position="782"/>
    </location>
</feature>
<organism>
    <name type="scientific">Pediculus humanus subsp. corporis</name>
    <name type="common">Body louse</name>
    <dbReference type="NCBI Taxonomy" id="121224"/>
    <lineage>
        <taxon>Eukaryota</taxon>
        <taxon>Metazoa</taxon>
        <taxon>Ecdysozoa</taxon>
        <taxon>Arthropoda</taxon>
        <taxon>Hexapoda</taxon>
        <taxon>Insecta</taxon>
        <taxon>Pterygota</taxon>
        <taxon>Neoptera</taxon>
        <taxon>Paraneoptera</taxon>
        <taxon>Psocodea</taxon>
        <taxon>Troctomorpha</taxon>
        <taxon>Phthiraptera</taxon>
        <taxon>Anoplura</taxon>
        <taxon>Pediculidae</taxon>
        <taxon>Pediculus</taxon>
    </lineage>
</organism>
<keyword evidence="6" id="KW-0255">Endonuclease</keyword>
<proteinExistence type="predicted"/>
<dbReference type="Gene3D" id="3.10.10.10">
    <property type="entry name" value="HIV Type 1 Reverse Transcriptase, subunit A, domain 1"/>
    <property type="match status" value="1"/>
</dbReference>
<dbReference type="PANTHER" id="PTHR37984:SF5">
    <property type="entry name" value="PROTEIN NYNRIN-LIKE"/>
    <property type="match status" value="1"/>
</dbReference>
<dbReference type="EMBL" id="AAZO01006457">
    <property type="status" value="NOT_ANNOTATED_CDS"/>
    <property type="molecule type" value="Genomic_DNA"/>
</dbReference>
<accession>E0VZF7</accession>
<keyword evidence="2" id="KW-0645">Protease</keyword>
<evidence type="ECO:0000256" key="5">
    <source>
        <dbReference type="ARBA" id="ARBA00022722"/>
    </source>
</evidence>
<keyword evidence="5" id="KW-0540">Nuclease</keyword>
<evidence type="ECO:0000259" key="10">
    <source>
        <dbReference type="PROSITE" id="PS50994"/>
    </source>
</evidence>
<dbReference type="GO" id="GO:0004519">
    <property type="term" value="F:endonuclease activity"/>
    <property type="evidence" value="ECO:0007669"/>
    <property type="project" value="UniProtKB-KW"/>
</dbReference>
<dbReference type="FunFam" id="3.10.10.10:FF:000007">
    <property type="entry name" value="Retrovirus-related Pol polyprotein from transposon 17.6-like Protein"/>
    <property type="match status" value="1"/>
</dbReference>
<dbReference type="InterPro" id="IPR001584">
    <property type="entry name" value="Integrase_cat-core"/>
</dbReference>
<dbReference type="OMA" id="HMTERIN"/>
<keyword evidence="3 11" id="KW-0808">Transferase</keyword>
<dbReference type="InterPro" id="IPR043502">
    <property type="entry name" value="DNA/RNA_pol_sf"/>
</dbReference>
<dbReference type="InterPro" id="IPR041588">
    <property type="entry name" value="Integrase_H2C2"/>
</dbReference>
<sequence length="909" mass="105803">MEGVYLSRAIVKVNNNNEAYATILNTRTTDETIEPITVRLEKASKQCFQIKSLEPRHKRKSIISNHLRLEHLNEEEKTSIVKICESYSDIFHLPGDYLSSTEAIEHKINTINENPIYTKTYRYPEIHKREVNKQVTDMLKQNIIRPSNSPWSSPLWVVPKKSDASGEKKWRVVIDYRKLNEVTVDDKYPIPNIEEILDQLGRSKYFTTLDLASGFHQIPLNDDDSKKTAFTTPFGHYEYTRMPFGLKNAPATFQRLMNTVLSGLQGLQCFVYLDDIVIHAASIQEHEVKLRKIFDRLRLNNLKLQPDKCEFLRREVVYLGHTISDVGVRPNPDKVQGINSFPIPKSTKDIRSFLGLVGYYRRFIKGFAKIAKPLTILLKKNQDFKWTNKEQEAFEKFKEILSTQPILQYPDFNSEFVLTTDASNFAIGAVLSQGEIGKDLPIAYASRTLNESELNYSVIEKELLAIVWSVKHFRPYLFGRKFTIVTDHRPLTWLFNCREPNSRLVRWRIKLEEYEYKIIYKKGSLNANADALSRNVYINVPSSDKSERIHPKSKEEIKKILVENHDSKLAGHCGFCKTYQRIKQRYYWKTMKNDIKNYIRSCKSCQVNKINFKPIKVPMEITTTSKQAFEKLAIDVMGPLPTTSEGNKFILTMQDDLTKYSYAEPIPNHEARTIASKISKFVTLFGIPKFILTDQGTDFTSNIIKNLMKLFKTNHIKSTPYHPQTNGALERSHLTLKEYLKHYINERQDDWDEFIPFAMYSFNSHTHTSTGYTPYELLFGKKPFIPNSLIRKSTLRKFIDKPFNKNYDDYISDLKEKIQISQKLARENLIKHKVKSKQYYDNKINIHDYKIGDLVYIKNNLTKIGINKKLSPKFKGPYEIKKISGNNVYLKIRNKLVTYHVNNTKPCSG</sequence>
<evidence type="ECO:0000259" key="9">
    <source>
        <dbReference type="PROSITE" id="PS50878"/>
    </source>
</evidence>
<dbReference type="Gene3D" id="3.30.70.270">
    <property type="match status" value="2"/>
</dbReference>
<dbReference type="GO" id="GO:0003964">
    <property type="term" value="F:RNA-directed DNA polymerase activity"/>
    <property type="evidence" value="ECO:0007669"/>
    <property type="project" value="UniProtKB-KW"/>
</dbReference>
<evidence type="ECO:0000313" key="11">
    <source>
        <dbReference type="EMBL" id="EEB18763.1"/>
    </source>
</evidence>
<evidence type="ECO:0000256" key="1">
    <source>
        <dbReference type="ARBA" id="ARBA00012493"/>
    </source>
</evidence>
<dbReference type="EnsemblMetazoa" id="PHUM531970-RA">
    <property type="protein sequence ID" value="PHUM531970-PA"/>
    <property type="gene ID" value="PHUM531970"/>
</dbReference>
<dbReference type="VEuPathDB" id="VectorBase:PHUM531970"/>